<dbReference type="Gene3D" id="2.130.10.10">
    <property type="entry name" value="YVTN repeat-like/Quinoprotein amine dehydrogenase"/>
    <property type="match status" value="4"/>
</dbReference>
<dbReference type="InterPro" id="IPR036322">
    <property type="entry name" value="WD40_repeat_dom_sf"/>
</dbReference>
<dbReference type="GO" id="GO:0030488">
    <property type="term" value="P:tRNA methylation"/>
    <property type="evidence" value="ECO:0007669"/>
    <property type="project" value="TreeGrafter"/>
</dbReference>
<evidence type="ECO:0000313" key="9">
    <source>
        <dbReference type="Proteomes" id="UP001154282"/>
    </source>
</evidence>
<dbReference type="SUPFAM" id="SSF50978">
    <property type="entry name" value="WD40 repeat-like"/>
    <property type="match status" value="3"/>
</dbReference>
<dbReference type="InterPro" id="IPR015943">
    <property type="entry name" value="WD40/YVTN_repeat-like_dom_sf"/>
</dbReference>
<dbReference type="InterPro" id="IPR019775">
    <property type="entry name" value="WD40_repeat_CS"/>
</dbReference>
<dbReference type="PROSITE" id="PS50082">
    <property type="entry name" value="WD_REPEATS_2"/>
    <property type="match status" value="2"/>
</dbReference>
<evidence type="ECO:0000256" key="3">
    <source>
        <dbReference type="ARBA" id="ARBA00022574"/>
    </source>
</evidence>
<dbReference type="PANTHER" id="PTHR14344:SF3">
    <property type="entry name" value="WD REPEAT-CONTAINING PROTEIN 6"/>
    <property type="match status" value="1"/>
</dbReference>
<dbReference type="Pfam" id="PF00400">
    <property type="entry name" value="WD40"/>
    <property type="match status" value="6"/>
</dbReference>
<evidence type="ECO:0000256" key="5">
    <source>
        <dbReference type="ARBA" id="ARBA00022737"/>
    </source>
</evidence>
<keyword evidence="2" id="KW-0963">Cytoplasm</keyword>
<dbReference type="InterPro" id="IPR001680">
    <property type="entry name" value="WD40_rpt"/>
</dbReference>
<dbReference type="EMBL" id="CAMGYJ010000009">
    <property type="protein sequence ID" value="CAI0470058.1"/>
    <property type="molecule type" value="Genomic_DNA"/>
</dbReference>
<name>A0AAV0PGT9_9ROSI</name>
<evidence type="ECO:0008006" key="10">
    <source>
        <dbReference type="Google" id="ProtNLM"/>
    </source>
</evidence>
<accession>A0AAV0PGT9</accession>
<dbReference type="GO" id="GO:0005737">
    <property type="term" value="C:cytoplasm"/>
    <property type="evidence" value="ECO:0007669"/>
    <property type="project" value="UniProtKB-SubCell"/>
</dbReference>
<feature type="repeat" description="WD" evidence="7">
    <location>
        <begin position="267"/>
        <end position="290"/>
    </location>
</feature>
<dbReference type="PROSITE" id="PS00678">
    <property type="entry name" value="WD_REPEATS_1"/>
    <property type="match status" value="1"/>
</dbReference>
<evidence type="ECO:0000256" key="2">
    <source>
        <dbReference type="ARBA" id="ARBA00022490"/>
    </source>
</evidence>
<dbReference type="InterPro" id="IPR051973">
    <property type="entry name" value="tRNA_Anticodon_Mtase-Reg"/>
</dbReference>
<keyword evidence="4" id="KW-0819">tRNA processing</keyword>
<sequence>MGARSGNDMIEAKNLVITYHRNRMSNIRNINNHKTGSMHMMPHLELHSAVFSKTVTRSPKFASTSPREQNFGKDFFPSCGGEDQTGWPTSGVENIVLFADSTLEKFQLYPSFICRLTSLLFPCYSPVHLPSPDLKGRRIVLLRTNFLTSFPFVHTGSGSQLLLYDLETGSLIGAFQVFEGIRVHGTVCSRFSIRPIGKELSFRVAVFGEKRVKLFNLLVQLESKSQSQLLLVDLALVHSLPRFSHWVLDASFLKSNAAVSHDDGSYYLAIGCGDNSVRVWDIPNSTLIVDVQSPDRCLLYSMRLWGDSLETLRIASGTIYNEARHLIILFIANSNSFEIIIWGLLHQQTYEASHIGKLIGHEGSIFRIAWSADGSKLVSVSDDRCARIWRVSSSQGDSVGQEVVAGPVLYGHSARVWDCCIVGSLIVTAGEDCTCRVWDLDGKQFKMVKEHIGRGVWRCLYDPDSSLLITAGFDSAVKVHQLPSYLPRVLEGQNDLKLPTDEKVFTGQIPSSSEHINLMDSKSEYIRNMYLTSEDTIYIATNHGYLYHAKISDTEYKWTKLVQVSQEVPIVCMDLLPKKLPKLSCGLDDWVALGDGKGNMTVLRVIGDISSPEVGLTYNWSAGKERQLLGTYWCRSLGSRFIFTADPRGSLHLWRLNDHLLSVTQPSQRPSVSLVGEFISCFGIRIMCLDASFEDEVLLCGDLRGNLLLFPLLKDLLLNASNGQEINVTPTSYFKGAHGISSVSSLSMAKLSSGEIEIRTTGADGCICFFEYERHQQSLEFIGMKQVKELSLIQSVSSDPASVNDLSNCRYAIGFASTDFIVWNLTTEAKVVQIPCGGWRRPHSYFIGDVPEVKNCFAYVKDEHIYVHQKWVQQKKIYPQNLRVQFHGQEIHSLCFISVRSNTKHAPLGPLPDSNWIATGSEDGTVRLTRYIPGIEGWSMSKLLGEHVGGSAVRSICTVKNVHMTASGAAICDQRNKQGVLAEDREEPFLLISVGAKRVLTSWLLRDRGSNEKQTSLQEESANSGDLYMPTLGSSSSMSFKWLSTDMPARNSSTHRKGKVDRKLGVDAESKTSVEINLASEASMPEKVVAESKLCYDDTCEDDWRYLAVTAFLVKDTSSGLTVCFVLVSCSNATLALRALVLPHRLWFDVSMLFPLTSPVLSLQHVIVPQRLPSSGNVSVRNAYVAISGATDGSITFWDLTDSIEAFMLQLSSVDEEKLTNCRTRPRTGRGSQGGRWWRSLSSRMSNKDQMVGSFPIELGSHENACGDTLDGAANGTSTHVKNDVSSCGRVSSAVENGSPDVESCGFSYSSASIQEISPLHILHGVHQSGVNCLSVSDVLEDQISNSGFQFSLISGGDDQALHCLRFCIPLELTEVDSNGVKNSDQALMDSVDDNQVHIKQHRIRFLDQNRVTSAHSSAVKGVWTDGKWVFSTGLDQRVRCWLLEDHCKMVEQSHLVVSVPEPEAVDARVSSNGGYQIAVAGRGMQILEFHPHLS</sequence>
<gene>
    <name evidence="8" type="ORF">LITE_LOCUS38417</name>
</gene>
<comment type="similarity">
    <text evidence="6">Belongs to the WD repeat WDR6 family.</text>
</comment>
<reference evidence="8" key="1">
    <citation type="submission" date="2022-08" db="EMBL/GenBank/DDBJ databases">
        <authorList>
            <person name="Gutierrez-Valencia J."/>
        </authorList>
    </citation>
    <scope>NUCLEOTIDE SEQUENCE</scope>
</reference>
<dbReference type="PROSITE" id="PS50294">
    <property type="entry name" value="WD_REPEATS_REGION"/>
    <property type="match status" value="1"/>
</dbReference>
<dbReference type="Proteomes" id="UP001154282">
    <property type="component" value="Unassembled WGS sequence"/>
</dbReference>
<organism evidence="8 9">
    <name type="scientific">Linum tenue</name>
    <dbReference type="NCBI Taxonomy" id="586396"/>
    <lineage>
        <taxon>Eukaryota</taxon>
        <taxon>Viridiplantae</taxon>
        <taxon>Streptophyta</taxon>
        <taxon>Embryophyta</taxon>
        <taxon>Tracheophyta</taxon>
        <taxon>Spermatophyta</taxon>
        <taxon>Magnoliopsida</taxon>
        <taxon>eudicotyledons</taxon>
        <taxon>Gunneridae</taxon>
        <taxon>Pentapetalae</taxon>
        <taxon>rosids</taxon>
        <taxon>fabids</taxon>
        <taxon>Malpighiales</taxon>
        <taxon>Linaceae</taxon>
        <taxon>Linum</taxon>
    </lineage>
</organism>
<evidence type="ECO:0000256" key="7">
    <source>
        <dbReference type="PROSITE-ProRule" id="PRU00221"/>
    </source>
</evidence>
<keyword evidence="9" id="KW-1185">Reference proteome</keyword>
<keyword evidence="5" id="KW-0677">Repeat</keyword>
<comment type="caution">
    <text evidence="8">The sequence shown here is derived from an EMBL/GenBank/DDBJ whole genome shotgun (WGS) entry which is preliminary data.</text>
</comment>
<protein>
    <recommendedName>
        <fullName evidence="10">WD repeat-containing protein 6</fullName>
    </recommendedName>
</protein>
<dbReference type="SMART" id="SM00320">
    <property type="entry name" value="WD40"/>
    <property type="match status" value="8"/>
</dbReference>
<keyword evidence="3 7" id="KW-0853">WD repeat</keyword>
<comment type="subcellular location">
    <subcellularLocation>
        <location evidence="1">Cytoplasm</location>
    </subcellularLocation>
</comment>
<evidence type="ECO:0000256" key="4">
    <source>
        <dbReference type="ARBA" id="ARBA00022694"/>
    </source>
</evidence>
<proteinExistence type="inferred from homology"/>
<feature type="repeat" description="WD" evidence="7">
    <location>
        <begin position="358"/>
        <end position="399"/>
    </location>
</feature>
<evidence type="ECO:0000313" key="8">
    <source>
        <dbReference type="EMBL" id="CAI0470058.1"/>
    </source>
</evidence>
<dbReference type="PANTHER" id="PTHR14344">
    <property type="entry name" value="WD REPEAT PROTEIN"/>
    <property type="match status" value="1"/>
</dbReference>
<evidence type="ECO:0000256" key="6">
    <source>
        <dbReference type="ARBA" id="ARBA00038255"/>
    </source>
</evidence>
<evidence type="ECO:0000256" key="1">
    <source>
        <dbReference type="ARBA" id="ARBA00004496"/>
    </source>
</evidence>